<dbReference type="InterPro" id="IPR017911">
    <property type="entry name" value="MacB-like_ATP-bd"/>
</dbReference>
<dbReference type="SMART" id="SM00382">
    <property type="entry name" value="AAA"/>
    <property type="match status" value="1"/>
</dbReference>
<dbReference type="GO" id="GO:0005524">
    <property type="term" value="F:ATP binding"/>
    <property type="evidence" value="ECO:0007669"/>
    <property type="project" value="UniProtKB-KW"/>
</dbReference>
<comment type="similarity">
    <text evidence="1">Belongs to the ABC transporter superfamily.</text>
</comment>
<dbReference type="SUPFAM" id="SSF52540">
    <property type="entry name" value="P-loop containing nucleoside triphosphate hydrolases"/>
    <property type="match status" value="1"/>
</dbReference>
<sequence length="239" mass="26147">MSLSVIKAESVSKLVSTKTEQLTILNDINLTIDQGESVAIVGTSGAGKSTLMTLLSGLDMPSSGSIELLGQEISSLDDEQRAKIRSEKLGFVFQNFLLIPSMSALSNVTLPSLLKGEQEDQQRAKQLLASVGLEHRFDHLPTQLSGGEQQRVAIARAFMTRPKILFADEPTGNLDQKTAGRIVELLFDMNKQFGTTLVLITHDMSLAKRCDRVLTMSQGHMSQDLISQDLMSQGQLEEQ</sequence>
<dbReference type="PROSITE" id="PS00211">
    <property type="entry name" value="ABC_TRANSPORTER_1"/>
    <property type="match status" value="1"/>
</dbReference>
<dbReference type="EC" id="3.6.3.-" evidence="6"/>
<dbReference type="GO" id="GO:0016787">
    <property type="term" value="F:hydrolase activity"/>
    <property type="evidence" value="ECO:0007669"/>
    <property type="project" value="UniProtKB-KW"/>
</dbReference>
<dbReference type="InterPro" id="IPR003439">
    <property type="entry name" value="ABC_transporter-like_ATP-bd"/>
</dbReference>
<evidence type="ECO:0000256" key="3">
    <source>
        <dbReference type="ARBA" id="ARBA00022741"/>
    </source>
</evidence>
<feature type="domain" description="ABC transporter" evidence="5">
    <location>
        <begin position="6"/>
        <end position="239"/>
    </location>
</feature>
<proteinExistence type="inferred from homology"/>
<keyword evidence="2" id="KW-0813">Transport</keyword>
<dbReference type="Gene3D" id="3.40.50.300">
    <property type="entry name" value="P-loop containing nucleotide triphosphate hydrolases"/>
    <property type="match status" value="1"/>
</dbReference>
<evidence type="ECO:0000313" key="6">
    <source>
        <dbReference type="EMBL" id="CAH0529589.1"/>
    </source>
</evidence>
<reference evidence="6" key="1">
    <citation type="submission" date="2021-12" db="EMBL/GenBank/DDBJ databases">
        <authorList>
            <person name="Rodrigo-Torres L."/>
            <person name="Arahal R. D."/>
            <person name="Lucena T."/>
        </authorList>
    </citation>
    <scope>NUCLEOTIDE SEQUENCE</scope>
    <source>
        <strain evidence="6">CECT 8226</strain>
    </source>
</reference>
<organism evidence="6 7">
    <name type="scientific">Vibrio hippocampi</name>
    <dbReference type="NCBI Taxonomy" id="654686"/>
    <lineage>
        <taxon>Bacteria</taxon>
        <taxon>Pseudomonadati</taxon>
        <taxon>Pseudomonadota</taxon>
        <taxon>Gammaproteobacteria</taxon>
        <taxon>Vibrionales</taxon>
        <taxon>Vibrionaceae</taxon>
        <taxon>Vibrio</taxon>
    </lineage>
</organism>
<keyword evidence="6" id="KW-0449">Lipoprotein</keyword>
<dbReference type="PROSITE" id="PS50893">
    <property type="entry name" value="ABC_TRANSPORTER_2"/>
    <property type="match status" value="1"/>
</dbReference>
<protein>
    <submittedName>
        <fullName evidence="6">Lipoprotein-releasing system ATP-binding protein LolD</fullName>
        <ecNumber evidence="6">3.6.3.-</ecNumber>
    </submittedName>
</protein>
<dbReference type="RefSeq" id="WP_237486175.1">
    <property type="nucleotide sequence ID" value="NZ_CAKLCM010000003.1"/>
</dbReference>
<dbReference type="PANTHER" id="PTHR42798">
    <property type="entry name" value="LIPOPROTEIN-RELEASING SYSTEM ATP-BINDING PROTEIN LOLD"/>
    <property type="match status" value="1"/>
</dbReference>
<dbReference type="InterPro" id="IPR027417">
    <property type="entry name" value="P-loop_NTPase"/>
</dbReference>
<dbReference type="InterPro" id="IPR017871">
    <property type="entry name" value="ABC_transporter-like_CS"/>
</dbReference>
<keyword evidence="3" id="KW-0547">Nucleotide-binding</keyword>
<comment type="caution">
    <text evidence="6">The sequence shown here is derived from an EMBL/GenBank/DDBJ whole genome shotgun (WGS) entry which is preliminary data.</text>
</comment>
<dbReference type="Proteomes" id="UP000838160">
    <property type="component" value="Unassembled WGS sequence"/>
</dbReference>
<dbReference type="CDD" id="cd03255">
    <property type="entry name" value="ABC_MJ0796_LolCDE_FtsE"/>
    <property type="match status" value="1"/>
</dbReference>
<evidence type="ECO:0000256" key="2">
    <source>
        <dbReference type="ARBA" id="ARBA00022448"/>
    </source>
</evidence>
<keyword evidence="6" id="KW-0378">Hydrolase</keyword>
<keyword evidence="7" id="KW-1185">Reference proteome</keyword>
<evidence type="ECO:0000256" key="1">
    <source>
        <dbReference type="ARBA" id="ARBA00005417"/>
    </source>
</evidence>
<evidence type="ECO:0000256" key="4">
    <source>
        <dbReference type="ARBA" id="ARBA00022840"/>
    </source>
</evidence>
<evidence type="ECO:0000313" key="7">
    <source>
        <dbReference type="Proteomes" id="UP000838160"/>
    </source>
</evidence>
<dbReference type="InterPro" id="IPR003593">
    <property type="entry name" value="AAA+_ATPase"/>
</dbReference>
<accession>A0ABM8ZMA4</accession>
<keyword evidence="4 6" id="KW-0067">ATP-binding</keyword>
<name>A0ABM8ZMA4_9VIBR</name>
<dbReference type="Pfam" id="PF00005">
    <property type="entry name" value="ABC_tran"/>
    <property type="match status" value="1"/>
</dbReference>
<evidence type="ECO:0000259" key="5">
    <source>
        <dbReference type="PROSITE" id="PS50893"/>
    </source>
</evidence>
<dbReference type="PANTHER" id="PTHR42798:SF2">
    <property type="entry name" value="ABC TRANSPORTER ATP-BINDING PROTEIN MG467-RELATED"/>
    <property type="match status" value="1"/>
</dbReference>
<dbReference type="EMBL" id="CAKLCM010000003">
    <property type="protein sequence ID" value="CAH0529589.1"/>
    <property type="molecule type" value="Genomic_DNA"/>
</dbReference>
<gene>
    <name evidence="6" type="primary">lolD_2</name>
    <name evidence="6" type="ORF">VHP8226_03344</name>
</gene>